<dbReference type="Proteomes" id="UP001596500">
    <property type="component" value="Unassembled WGS sequence"/>
</dbReference>
<sequence>MLQPVTLDIVKQFGAIYLVADNAFAEGARSLDHPEIGEQLIASVVGEFV</sequence>
<reference evidence="2" key="1">
    <citation type="journal article" date="2019" name="Int. J. Syst. Evol. Microbiol.">
        <title>The Global Catalogue of Microorganisms (GCM) 10K type strain sequencing project: providing services to taxonomists for standard genome sequencing and annotation.</title>
        <authorList>
            <consortium name="The Broad Institute Genomics Platform"/>
            <consortium name="The Broad Institute Genome Sequencing Center for Infectious Disease"/>
            <person name="Wu L."/>
            <person name="Ma J."/>
        </authorList>
    </citation>
    <scope>NUCLEOTIDE SEQUENCE [LARGE SCALE GENOMIC DNA]</scope>
    <source>
        <strain evidence="2">CGMCC 1.12942</strain>
    </source>
</reference>
<evidence type="ECO:0000313" key="1">
    <source>
        <dbReference type="EMBL" id="MFC7442701.1"/>
    </source>
</evidence>
<dbReference type="RefSeq" id="WP_379866741.1">
    <property type="nucleotide sequence ID" value="NZ_JBHTBW010000058.1"/>
</dbReference>
<comment type="caution">
    <text evidence="1">The sequence shown here is derived from an EMBL/GenBank/DDBJ whole genome shotgun (WGS) entry which is preliminary data.</text>
</comment>
<dbReference type="EMBL" id="JBHTBW010000058">
    <property type="protein sequence ID" value="MFC7442701.1"/>
    <property type="molecule type" value="Genomic_DNA"/>
</dbReference>
<keyword evidence="2" id="KW-1185">Reference proteome</keyword>
<organism evidence="1 2">
    <name type="scientific">Laceyella putida</name>
    <dbReference type="NCBI Taxonomy" id="110101"/>
    <lineage>
        <taxon>Bacteria</taxon>
        <taxon>Bacillati</taxon>
        <taxon>Bacillota</taxon>
        <taxon>Bacilli</taxon>
        <taxon>Bacillales</taxon>
        <taxon>Thermoactinomycetaceae</taxon>
        <taxon>Laceyella</taxon>
    </lineage>
</organism>
<gene>
    <name evidence="1" type="ORF">ACFQNG_16625</name>
</gene>
<evidence type="ECO:0000313" key="2">
    <source>
        <dbReference type="Proteomes" id="UP001596500"/>
    </source>
</evidence>
<name>A0ABW2RPH8_9BACL</name>
<protein>
    <submittedName>
        <fullName evidence="1">Uncharacterized protein</fullName>
    </submittedName>
</protein>
<accession>A0ABW2RPH8</accession>
<proteinExistence type="predicted"/>